<keyword evidence="7 15" id="KW-0472">Membrane</keyword>
<dbReference type="InterPro" id="IPR006202">
    <property type="entry name" value="Neur_chan_lig-bd"/>
</dbReference>
<keyword evidence="2" id="KW-1003">Cell membrane</keyword>
<proteinExistence type="inferred from homology"/>
<evidence type="ECO:0000259" key="18">
    <source>
        <dbReference type="Pfam" id="PF02932"/>
    </source>
</evidence>
<evidence type="ECO:0000256" key="10">
    <source>
        <dbReference type="ARBA" id="ARBA00023180"/>
    </source>
</evidence>
<evidence type="ECO:0000313" key="20">
    <source>
        <dbReference type="WBParaSite" id="Gr19_v10_g10381.t1"/>
    </source>
</evidence>
<evidence type="ECO:0000256" key="12">
    <source>
        <dbReference type="ARBA" id="ARBA00023286"/>
    </source>
</evidence>
<dbReference type="PROSITE" id="PS00236">
    <property type="entry name" value="NEUROTR_ION_CHANNEL"/>
    <property type="match status" value="1"/>
</dbReference>
<dbReference type="GO" id="GO:0022848">
    <property type="term" value="F:acetylcholine-gated monoatomic cation-selective channel activity"/>
    <property type="evidence" value="ECO:0007669"/>
    <property type="project" value="InterPro"/>
</dbReference>
<keyword evidence="10" id="KW-0325">Glycoprotein</keyword>
<evidence type="ECO:0000256" key="14">
    <source>
        <dbReference type="ARBA" id="ARBA00034104"/>
    </source>
</evidence>
<evidence type="ECO:0000256" key="9">
    <source>
        <dbReference type="ARBA" id="ARBA00023170"/>
    </source>
</evidence>
<evidence type="ECO:0000256" key="1">
    <source>
        <dbReference type="ARBA" id="ARBA00022448"/>
    </source>
</evidence>
<dbReference type="FunFam" id="2.70.170.10:FF:000044">
    <property type="entry name" value="AcetylCholine Receptor"/>
    <property type="match status" value="1"/>
</dbReference>
<feature type="transmembrane region" description="Helical" evidence="15">
    <location>
        <begin position="566"/>
        <end position="588"/>
    </location>
</feature>
<dbReference type="AlphaFoldDB" id="A0A914GQE7"/>
<keyword evidence="9" id="KW-0675">Receptor</keyword>
<keyword evidence="13 15" id="KW-0407">Ion channel</keyword>
<keyword evidence="12" id="KW-1071">Ligand-gated ion channel</keyword>
<keyword evidence="19" id="KW-1185">Reference proteome</keyword>
<evidence type="ECO:0000256" key="3">
    <source>
        <dbReference type="ARBA" id="ARBA00022692"/>
    </source>
</evidence>
<dbReference type="Gene3D" id="1.20.58.390">
    <property type="entry name" value="Neurotransmitter-gated ion-channel transmembrane domain"/>
    <property type="match status" value="2"/>
</dbReference>
<keyword evidence="3 15" id="KW-0812">Transmembrane</keyword>
<keyword evidence="1 15" id="KW-0813">Transport</keyword>
<evidence type="ECO:0000256" key="6">
    <source>
        <dbReference type="ARBA" id="ARBA00023065"/>
    </source>
</evidence>
<sequence length="907" mass="103317">MTNQFTFRDSSSASRVLGFKKIVDLNETMELFHLLVPFFPLVASSIVRFQSFQDLNRHEFGLDDEGSRHCLVLRFTANLINLNLKKQLAVENVDFTSARVKLVGFCSARNELKKHSQIQASWRVGKQRKALKFAFREKRTKRSTTHAEELRWLLDKVEFMDKFKGRSVRFTSGQNVSATVNAPLNQKFVCRDSINLTLQHPRYKDIVVQLVSVANQIELQPIAASSGLGNNVFVCERTRRRTLRESFRSKMTVFSGILLGIGSNLKLKRGHNKNPRAMIGTAIAAMAFLCPTIWSNFRATATKISRKNYESQLYEDLLFTYNKIARPVRNSSDVLLIDVGASLIRIIDVDEKNQVLTTNLWLEMRWNDAKLQWDPYKYGGIRQLHIPSTDIWVPDFVLYDNAAGDPDITIFTDALVSFNGRVYWQPPAIYKSFCPIKVKWFPYDKQECKMKFGAWSYTGFYVDLRQLPRDQIELRHSEKDEEYEYMENGMDLSFFHRSAEWDLMNLTAARHDVLYASCCGPEKFVDITYYLELRRKTLFFTCNLIVPCFLISFLTTFVFYLSDHKITFSISILVTLTVFFLVLIDLTPPTSLEVPMFGQYLITTMILVALSTMVSVVTVNIRFRSGATHQMSPWIRVIFLNLLPKMLLMKRPERPQKCKLSEPGTGQMPKSPSSMSANASPNALASICPSLIAKTPIERDGAQNAKGNGAPNLRTPRRSAPMSKGKVPPIVSPSADLPRVFFPAISANINRPKVLIPPPPYSNSSENAKKCRPSVSSGQNLSNLQISLSNNENRIEMIQGPMFGRSEGERDTRRRANDAIFANLVKQVRFIAEYFQRCEEEAEISDDWTFVAMVLDRLFLVIFSALNMATFSTIISAPSLFDFREPLNVTVPTRPLGQANLFSKHSQ</sequence>
<dbReference type="Gene3D" id="2.70.170.10">
    <property type="entry name" value="Neurotransmitter-gated ion-channel ligand-binding domain"/>
    <property type="match status" value="1"/>
</dbReference>
<dbReference type="InterPro" id="IPR036734">
    <property type="entry name" value="Neur_chan_lig-bd_sf"/>
</dbReference>
<keyword evidence="6 15" id="KW-0406">Ion transport</keyword>
<dbReference type="PANTHER" id="PTHR18945">
    <property type="entry name" value="NEUROTRANSMITTER GATED ION CHANNEL"/>
    <property type="match status" value="1"/>
</dbReference>
<protein>
    <submittedName>
        <fullName evidence="20">Uncharacterized protein</fullName>
    </submittedName>
</protein>
<dbReference type="Pfam" id="PF02931">
    <property type="entry name" value="Neur_chan_LBD"/>
    <property type="match status" value="1"/>
</dbReference>
<feature type="region of interest" description="Disordered" evidence="16">
    <location>
        <begin position="756"/>
        <end position="779"/>
    </location>
</feature>
<dbReference type="Pfam" id="PF02932">
    <property type="entry name" value="Neur_chan_memb"/>
    <property type="match status" value="1"/>
</dbReference>
<feature type="region of interest" description="Disordered" evidence="16">
    <location>
        <begin position="701"/>
        <end position="730"/>
    </location>
</feature>
<keyword evidence="5" id="KW-0770">Synapse</keyword>
<dbReference type="GO" id="GO:0004888">
    <property type="term" value="F:transmembrane signaling receptor activity"/>
    <property type="evidence" value="ECO:0007669"/>
    <property type="project" value="InterPro"/>
</dbReference>
<dbReference type="FunFam" id="1.20.58.390:FF:000078">
    <property type="entry name" value="AcetylCholine Receptor"/>
    <property type="match status" value="1"/>
</dbReference>
<keyword evidence="4 15" id="KW-1133">Transmembrane helix</keyword>
<feature type="compositionally biased region" description="Low complexity" evidence="16">
    <location>
        <begin position="671"/>
        <end position="681"/>
    </location>
</feature>
<dbReference type="InterPro" id="IPR036719">
    <property type="entry name" value="Neuro-gated_channel_TM_sf"/>
</dbReference>
<comment type="similarity">
    <text evidence="15">Belongs to the ligand-gated ion channel (TC 1.A.9) family.</text>
</comment>
<dbReference type="SUPFAM" id="SSF90112">
    <property type="entry name" value="Neurotransmitter-gated ion-channel transmembrane pore"/>
    <property type="match status" value="1"/>
</dbReference>
<dbReference type="CDD" id="cd19064">
    <property type="entry name" value="LGIC_TM_nAChR"/>
    <property type="match status" value="1"/>
</dbReference>
<dbReference type="Gene3D" id="2.40.160.110">
    <property type="match status" value="1"/>
</dbReference>
<keyword evidence="11" id="KW-0628">Postsynaptic cell membrane</keyword>
<evidence type="ECO:0000256" key="16">
    <source>
        <dbReference type="SAM" id="MobiDB-lite"/>
    </source>
</evidence>
<feature type="transmembrane region" description="Helical" evidence="15">
    <location>
        <begin position="858"/>
        <end position="881"/>
    </location>
</feature>
<dbReference type="InterPro" id="IPR002394">
    <property type="entry name" value="Nicotinic_acetylcholine_rcpt"/>
</dbReference>
<evidence type="ECO:0000256" key="11">
    <source>
        <dbReference type="ARBA" id="ARBA00023257"/>
    </source>
</evidence>
<evidence type="ECO:0000259" key="17">
    <source>
        <dbReference type="Pfam" id="PF02931"/>
    </source>
</evidence>
<evidence type="ECO:0000256" key="8">
    <source>
        <dbReference type="ARBA" id="ARBA00023157"/>
    </source>
</evidence>
<accession>A0A914GQE7</accession>
<feature type="region of interest" description="Disordered" evidence="16">
    <location>
        <begin position="655"/>
        <end position="681"/>
    </location>
</feature>
<evidence type="ECO:0000256" key="7">
    <source>
        <dbReference type="ARBA" id="ARBA00023136"/>
    </source>
</evidence>
<dbReference type="InterPro" id="IPR018000">
    <property type="entry name" value="Neurotransmitter_ion_chnl_CS"/>
</dbReference>
<dbReference type="InterPro" id="IPR006029">
    <property type="entry name" value="Neurotrans-gated_channel_TM"/>
</dbReference>
<dbReference type="PRINTS" id="PR00252">
    <property type="entry name" value="NRIONCHANNEL"/>
</dbReference>
<organism evidence="19 20">
    <name type="scientific">Globodera rostochiensis</name>
    <name type="common">Golden nematode worm</name>
    <name type="synonym">Heterodera rostochiensis</name>
    <dbReference type="NCBI Taxonomy" id="31243"/>
    <lineage>
        <taxon>Eukaryota</taxon>
        <taxon>Metazoa</taxon>
        <taxon>Ecdysozoa</taxon>
        <taxon>Nematoda</taxon>
        <taxon>Chromadorea</taxon>
        <taxon>Rhabditida</taxon>
        <taxon>Tylenchina</taxon>
        <taxon>Tylenchomorpha</taxon>
        <taxon>Tylenchoidea</taxon>
        <taxon>Heteroderidae</taxon>
        <taxon>Heteroderinae</taxon>
        <taxon>Globodera</taxon>
    </lineage>
</organism>
<dbReference type="GO" id="GO:0045211">
    <property type="term" value="C:postsynaptic membrane"/>
    <property type="evidence" value="ECO:0007669"/>
    <property type="project" value="UniProtKB-SubCell"/>
</dbReference>
<evidence type="ECO:0000256" key="4">
    <source>
        <dbReference type="ARBA" id="ARBA00022989"/>
    </source>
</evidence>
<dbReference type="SUPFAM" id="SSF63712">
    <property type="entry name" value="Nicotinic receptor ligand binding domain-like"/>
    <property type="match status" value="1"/>
</dbReference>
<dbReference type="PRINTS" id="PR00254">
    <property type="entry name" value="NICOTINICR"/>
</dbReference>
<keyword evidence="8" id="KW-1015">Disulfide bond</keyword>
<feature type="transmembrane region" description="Helical" evidence="15">
    <location>
        <begin position="538"/>
        <end position="560"/>
    </location>
</feature>
<dbReference type="InterPro" id="IPR006201">
    <property type="entry name" value="Neur_channel"/>
</dbReference>
<evidence type="ECO:0000313" key="19">
    <source>
        <dbReference type="Proteomes" id="UP000887572"/>
    </source>
</evidence>
<evidence type="ECO:0000256" key="5">
    <source>
        <dbReference type="ARBA" id="ARBA00023018"/>
    </source>
</evidence>
<reference evidence="20" key="1">
    <citation type="submission" date="2022-11" db="UniProtKB">
        <authorList>
            <consortium name="WormBaseParasite"/>
        </authorList>
    </citation>
    <scope>IDENTIFICATION</scope>
</reference>
<dbReference type="Proteomes" id="UP000887572">
    <property type="component" value="Unplaced"/>
</dbReference>
<feature type="transmembrane region" description="Helical" evidence="15">
    <location>
        <begin position="600"/>
        <end position="621"/>
    </location>
</feature>
<dbReference type="InterPro" id="IPR038050">
    <property type="entry name" value="Neuro_actylchol_rec"/>
</dbReference>
<evidence type="ECO:0000256" key="13">
    <source>
        <dbReference type="ARBA" id="ARBA00023303"/>
    </source>
</evidence>
<dbReference type="WBParaSite" id="Gr19_v10_g10381.t1">
    <property type="protein sequence ID" value="Gr19_v10_g10381.t1"/>
    <property type="gene ID" value="Gr19_v10_g10381"/>
</dbReference>
<feature type="domain" description="Neurotransmitter-gated ion-channel ligand-binding" evidence="17">
    <location>
        <begin position="310"/>
        <end position="537"/>
    </location>
</feature>
<evidence type="ECO:0000256" key="15">
    <source>
        <dbReference type="RuleBase" id="RU000687"/>
    </source>
</evidence>
<feature type="domain" description="Neurotransmitter-gated ion-channel transmembrane" evidence="18">
    <location>
        <begin position="544"/>
        <end position="866"/>
    </location>
</feature>
<name>A0A914GQE7_GLORO</name>
<evidence type="ECO:0000256" key="2">
    <source>
        <dbReference type="ARBA" id="ARBA00022475"/>
    </source>
</evidence>
<comment type="subcellular location">
    <subcellularLocation>
        <location evidence="14">Postsynaptic cell membrane</location>
        <topology evidence="14">Multi-pass membrane protein</topology>
    </subcellularLocation>
</comment>